<name>A0A4R5E084_9BACT</name>
<keyword evidence="2" id="KW-1185">Reference proteome</keyword>
<dbReference type="Proteomes" id="UP000294850">
    <property type="component" value="Unassembled WGS sequence"/>
</dbReference>
<proteinExistence type="predicted"/>
<evidence type="ECO:0000313" key="1">
    <source>
        <dbReference type="EMBL" id="TDE18394.1"/>
    </source>
</evidence>
<evidence type="ECO:0000313" key="2">
    <source>
        <dbReference type="Proteomes" id="UP000294850"/>
    </source>
</evidence>
<accession>A0A4R5E084</accession>
<gene>
    <name evidence="1" type="ORF">E0F88_02315</name>
</gene>
<comment type="caution">
    <text evidence="1">The sequence shown here is derived from an EMBL/GenBank/DDBJ whole genome shotgun (WGS) entry which is preliminary data.</text>
</comment>
<reference evidence="1 2" key="1">
    <citation type="submission" date="2019-03" db="EMBL/GenBank/DDBJ databases">
        <title>Dyadobacter AR-3-6 sp. nov., isolated from arctic soil.</title>
        <authorList>
            <person name="Chaudhary D.K."/>
        </authorList>
    </citation>
    <scope>NUCLEOTIDE SEQUENCE [LARGE SCALE GENOMIC DNA]</scope>
    <source>
        <strain evidence="1 2">AR-3-6</strain>
    </source>
</reference>
<sequence length="71" mass="8169">METLVIEIQNPEARRLIDNMVDLGLISVKSVEPSWKERWKKISDSLPPSSDLSDEDIMSEIDELRSKRVIS</sequence>
<dbReference type="AlphaFoldDB" id="A0A4R5E084"/>
<dbReference type="OrthoDB" id="964950at2"/>
<dbReference type="EMBL" id="SMFL01000001">
    <property type="protein sequence ID" value="TDE18394.1"/>
    <property type="molecule type" value="Genomic_DNA"/>
</dbReference>
<organism evidence="1 2">
    <name type="scientific">Dyadobacter psychrotolerans</name>
    <dbReference type="NCBI Taxonomy" id="2541721"/>
    <lineage>
        <taxon>Bacteria</taxon>
        <taxon>Pseudomonadati</taxon>
        <taxon>Bacteroidota</taxon>
        <taxon>Cytophagia</taxon>
        <taxon>Cytophagales</taxon>
        <taxon>Spirosomataceae</taxon>
        <taxon>Dyadobacter</taxon>
    </lineage>
</organism>
<dbReference type="RefSeq" id="WP_131956257.1">
    <property type="nucleotide sequence ID" value="NZ_SMFL01000001.1"/>
</dbReference>
<protein>
    <submittedName>
        <fullName evidence="1">Uncharacterized protein</fullName>
    </submittedName>
</protein>